<gene>
    <name evidence="2" type="ORF">Aca07nite_65110</name>
</gene>
<reference evidence="2" key="1">
    <citation type="submission" date="2021-01" db="EMBL/GenBank/DDBJ databases">
        <title>Whole genome shotgun sequence of Actinoplanes capillaceus NBRC 16408.</title>
        <authorList>
            <person name="Komaki H."/>
            <person name="Tamura T."/>
        </authorList>
    </citation>
    <scope>NUCLEOTIDE SEQUENCE [LARGE SCALE GENOMIC DNA]</scope>
    <source>
        <strain evidence="2">NBRC 16408</strain>
    </source>
</reference>
<comment type="caution">
    <text evidence="2">The sequence shown here is derived from an EMBL/GenBank/DDBJ whole genome shotgun (WGS) entry which is preliminary data.</text>
</comment>
<accession>A0ABQ3WSG6</accession>
<feature type="region of interest" description="Disordered" evidence="1">
    <location>
        <begin position="78"/>
        <end position="104"/>
    </location>
</feature>
<protein>
    <submittedName>
        <fullName evidence="2">Uncharacterized protein</fullName>
    </submittedName>
</protein>
<dbReference type="EMBL" id="BOMF01000123">
    <property type="protein sequence ID" value="GID49236.1"/>
    <property type="molecule type" value="Genomic_DNA"/>
</dbReference>
<organism evidence="2">
    <name type="scientific">Actinoplanes campanulatus</name>
    <dbReference type="NCBI Taxonomy" id="113559"/>
    <lineage>
        <taxon>Bacteria</taxon>
        <taxon>Bacillati</taxon>
        <taxon>Actinomycetota</taxon>
        <taxon>Actinomycetes</taxon>
        <taxon>Micromonosporales</taxon>
        <taxon>Micromonosporaceae</taxon>
        <taxon>Actinoplanes</taxon>
    </lineage>
</organism>
<dbReference type="RefSeq" id="WP_204299357.1">
    <property type="nucleotide sequence ID" value="NZ_BAAAGQ010000026.1"/>
</dbReference>
<sequence length="104" mass="11341">MAPAGFWNVEIKTPLGVRRTMIEFSVVDGQLHGISRGEVEQLTLLDLRQDGNRLVWHQNVTKPMRMVLSFDVTVDGDTMTGTARGGPMSGAKVSGSRAPTRQSS</sequence>
<name>A0ABQ3WSG6_9ACTN</name>
<evidence type="ECO:0000313" key="2">
    <source>
        <dbReference type="EMBL" id="GID49236.1"/>
    </source>
</evidence>
<evidence type="ECO:0000256" key="1">
    <source>
        <dbReference type="SAM" id="MobiDB-lite"/>
    </source>
</evidence>
<proteinExistence type="predicted"/>